<dbReference type="InterPro" id="IPR036250">
    <property type="entry name" value="AcylCo_DH-like_C"/>
</dbReference>
<dbReference type="Gene3D" id="1.20.140.10">
    <property type="entry name" value="Butyryl-CoA Dehydrogenase, subunit A, domain 3"/>
    <property type="match status" value="1"/>
</dbReference>
<comment type="similarity">
    <text evidence="2 6">Belongs to the acyl-CoA dehydrogenase family.</text>
</comment>
<comment type="caution">
    <text evidence="10">The sequence shown here is derived from an EMBL/GenBank/DDBJ whole genome shotgun (WGS) entry which is preliminary data.</text>
</comment>
<dbReference type="GO" id="GO:0003995">
    <property type="term" value="F:acyl-CoA dehydrogenase activity"/>
    <property type="evidence" value="ECO:0007669"/>
    <property type="project" value="TreeGrafter"/>
</dbReference>
<dbReference type="InterPro" id="IPR009075">
    <property type="entry name" value="AcylCo_DH/oxidase_C"/>
</dbReference>
<dbReference type="Pfam" id="PF00441">
    <property type="entry name" value="Acyl-CoA_dh_1"/>
    <property type="match status" value="1"/>
</dbReference>
<sequence>MSLVLNEEQVFLKDSAKKFASEKTPTTHFREVRDSEIDNCYDDKIWQEMVSLGWTGILVPEEFGGSNFGVAGISSILEELGRTLTPSPLFSTAVVGVSLIKHASDDVKKDILTKVVQDGLRLCFAIEESNHHDPVKTSCEAKKDGSSFIISGEKSFVIDGGFSDKVIVACRTSGKEGSKDGLSLFVLDADSKGLTITPTKMVDSRNAANMKFENVKVSSDMLIGKEDDAFEIIESVLDISRAAIAAEMLGSAIQAYEITLDYLKEREQFGSKIGSFQALQHRAAIMFSELELCKSCVIESITSFDEGGNDSERLASLSKAKVGEVFHLISNESVQMHGGIGVTDEYDIGLYLKRARVAEQIFGDSNFHKNRYAELTGY</sequence>
<evidence type="ECO:0000256" key="1">
    <source>
        <dbReference type="ARBA" id="ARBA00001974"/>
    </source>
</evidence>
<organism evidence="10 11">
    <name type="scientific">SAR86 cluster bacterium</name>
    <dbReference type="NCBI Taxonomy" id="2030880"/>
    <lineage>
        <taxon>Bacteria</taxon>
        <taxon>Pseudomonadati</taxon>
        <taxon>Pseudomonadota</taxon>
        <taxon>Gammaproteobacteria</taxon>
        <taxon>SAR86 cluster</taxon>
    </lineage>
</organism>
<dbReference type="InterPro" id="IPR046373">
    <property type="entry name" value="Acyl-CoA_Oxase/DH_mid-dom_sf"/>
</dbReference>
<dbReference type="Pfam" id="PF02770">
    <property type="entry name" value="Acyl-CoA_dh_M"/>
    <property type="match status" value="1"/>
</dbReference>
<dbReference type="Gene3D" id="2.40.110.10">
    <property type="entry name" value="Butyryl-CoA Dehydrogenase, subunit A, domain 2"/>
    <property type="match status" value="1"/>
</dbReference>
<evidence type="ECO:0000259" key="9">
    <source>
        <dbReference type="Pfam" id="PF02771"/>
    </source>
</evidence>
<gene>
    <name evidence="10" type="ORF">ISQ63_02370</name>
</gene>
<dbReference type="InterPro" id="IPR013786">
    <property type="entry name" value="AcylCoA_DH/ox_N"/>
</dbReference>
<dbReference type="PANTHER" id="PTHR43884:SF20">
    <property type="entry name" value="ACYL-COA DEHYDROGENASE FADE28"/>
    <property type="match status" value="1"/>
</dbReference>
<evidence type="ECO:0000259" key="7">
    <source>
        <dbReference type="Pfam" id="PF00441"/>
    </source>
</evidence>
<name>A0A937LCA6_9GAMM</name>
<evidence type="ECO:0000256" key="3">
    <source>
        <dbReference type="ARBA" id="ARBA00022630"/>
    </source>
</evidence>
<evidence type="ECO:0000256" key="6">
    <source>
        <dbReference type="RuleBase" id="RU362125"/>
    </source>
</evidence>
<comment type="cofactor">
    <cofactor evidence="1 6">
        <name>FAD</name>
        <dbReference type="ChEBI" id="CHEBI:57692"/>
    </cofactor>
</comment>
<keyword evidence="5 6" id="KW-0560">Oxidoreductase</keyword>
<dbReference type="PANTHER" id="PTHR43884">
    <property type="entry name" value="ACYL-COA DEHYDROGENASE"/>
    <property type="match status" value="1"/>
</dbReference>
<feature type="domain" description="Acyl-CoA dehydrogenase/oxidase N-terminal" evidence="9">
    <location>
        <begin position="6"/>
        <end position="116"/>
    </location>
</feature>
<evidence type="ECO:0000259" key="8">
    <source>
        <dbReference type="Pfam" id="PF02770"/>
    </source>
</evidence>
<evidence type="ECO:0000313" key="11">
    <source>
        <dbReference type="Proteomes" id="UP000744438"/>
    </source>
</evidence>
<dbReference type="SUPFAM" id="SSF56645">
    <property type="entry name" value="Acyl-CoA dehydrogenase NM domain-like"/>
    <property type="match status" value="1"/>
</dbReference>
<dbReference type="EMBL" id="JADHQC010000009">
    <property type="protein sequence ID" value="MBL6811711.1"/>
    <property type="molecule type" value="Genomic_DNA"/>
</dbReference>
<dbReference type="Pfam" id="PF02771">
    <property type="entry name" value="Acyl-CoA_dh_N"/>
    <property type="match status" value="1"/>
</dbReference>
<dbReference type="CDD" id="cd00567">
    <property type="entry name" value="ACAD"/>
    <property type="match status" value="1"/>
</dbReference>
<keyword evidence="4 6" id="KW-0274">FAD</keyword>
<reference evidence="10" key="1">
    <citation type="submission" date="2020-10" db="EMBL/GenBank/DDBJ databases">
        <title>Microbiome of the Black Sea water column analyzed by genome centric metagenomics.</title>
        <authorList>
            <person name="Cabello-Yeves P.J."/>
            <person name="Callieri C."/>
            <person name="Picazo A."/>
            <person name="Mehrshad M."/>
            <person name="Haro-Moreno J.M."/>
            <person name="Roda-Garcia J."/>
            <person name="Dzembekova N."/>
            <person name="Slabakova V."/>
            <person name="Slabakova N."/>
            <person name="Moncheva S."/>
            <person name="Rodriguez-Valera F."/>
        </authorList>
    </citation>
    <scope>NUCLEOTIDE SEQUENCE</scope>
    <source>
        <strain evidence="10">BS307-5m-G49</strain>
    </source>
</reference>
<evidence type="ECO:0000256" key="5">
    <source>
        <dbReference type="ARBA" id="ARBA00023002"/>
    </source>
</evidence>
<dbReference type="Gene3D" id="1.10.540.10">
    <property type="entry name" value="Acyl-CoA dehydrogenase/oxidase, N-terminal domain"/>
    <property type="match status" value="1"/>
</dbReference>
<feature type="domain" description="Acyl-CoA dehydrogenase/oxidase C-terminal" evidence="7">
    <location>
        <begin position="230"/>
        <end position="374"/>
    </location>
</feature>
<dbReference type="GO" id="GO:0050660">
    <property type="term" value="F:flavin adenine dinucleotide binding"/>
    <property type="evidence" value="ECO:0007669"/>
    <property type="project" value="InterPro"/>
</dbReference>
<dbReference type="AlphaFoldDB" id="A0A937LCA6"/>
<accession>A0A937LCA6</accession>
<evidence type="ECO:0000256" key="2">
    <source>
        <dbReference type="ARBA" id="ARBA00009347"/>
    </source>
</evidence>
<proteinExistence type="inferred from homology"/>
<evidence type="ECO:0000313" key="10">
    <source>
        <dbReference type="EMBL" id="MBL6811711.1"/>
    </source>
</evidence>
<dbReference type="InterPro" id="IPR037069">
    <property type="entry name" value="AcylCoA_DH/ox_N_sf"/>
</dbReference>
<dbReference type="Proteomes" id="UP000744438">
    <property type="component" value="Unassembled WGS sequence"/>
</dbReference>
<protein>
    <submittedName>
        <fullName evidence="10">Acyl-CoA/acyl-ACP dehydrogenase</fullName>
    </submittedName>
</protein>
<evidence type="ECO:0000256" key="4">
    <source>
        <dbReference type="ARBA" id="ARBA00022827"/>
    </source>
</evidence>
<keyword evidence="3 6" id="KW-0285">Flavoprotein</keyword>
<dbReference type="InterPro" id="IPR006091">
    <property type="entry name" value="Acyl-CoA_Oxase/DH_mid-dom"/>
</dbReference>
<dbReference type="InterPro" id="IPR009100">
    <property type="entry name" value="AcylCoA_DH/oxidase_NM_dom_sf"/>
</dbReference>
<dbReference type="SUPFAM" id="SSF47203">
    <property type="entry name" value="Acyl-CoA dehydrogenase C-terminal domain-like"/>
    <property type="match status" value="1"/>
</dbReference>
<feature type="domain" description="Acyl-CoA oxidase/dehydrogenase middle" evidence="8">
    <location>
        <begin position="135"/>
        <end position="215"/>
    </location>
</feature>